<gene>
    <name evidence="3" type="ORF">LSALG_LOCUS8518</name>
</gene>
<evidence type="ECO:0000256" key="2">
    <source>
        <dbReference type="SAM" id="SignalP"/>
    </source>
</evidence>
<feature type="region of interest" description="Disordered" evidence="1">
    <location>
        <begin position="87"/>
        <end position="109"/>
    </location>
</feature>
<reference evidence="3" key="1">
    <citation type="submission" date="2023-04" db="EMBL/GenBank/DDBJ databases">
        <authorList>
            <person name="Vijverberg K."/>
            <person name="Xiong W."/>
            <person name="Schranz E."/>
        </authorList>
    </citation>
    <scope>NUCLEOTIDE SEQUENCE</scope>
</reference>
<evidence type="ECO:0000256" key="1">
    <source>
        <dbReference type="SAM" id="MobiDB-lite"/>
    </source>
</evidence>
<feature type="signal peptide" evidence="2">
    <location>
        <begin position="1"/>
        <end position="17"/>
    </location>
</feature>
<protein>
    <submittedName>
        <fullName evidence="3">Uncharacterized protein</fullName>
    </submittedName>
</protein>
<evidence type="ECO:0000313" key="3">
    <source>
        <dbReference type="EMBL" id="CAI9268071.1"/>
    </source>
</evidence>
<name>A0AA35V711_LACSI</name>
<dbReference type="Proteomes" id="UP001177003">
    <property type="component" value="Chromosome 1"/>
</dbReference>
<feature type="chain" id="PRO_5041336198" evidence="2">
    <location>
        <begin position="18"/>
        <end position="109"/>
    </location>
</feature>
<evidence type="ECO:0000313" key="4">
    <source>
        <dbReference type="Proteomes" id="UP001177003"/>
    </source>
</evidence>
<keyword evidence="4" id="KW-1185">Reference proteome</keyword>
<proteinExistence type="predicted"/>
<dbReference type="AlphaFoldDB" id="A0AA35V711"/>
<sequence>MINLVLVFMTTASSTQSGSGSGSKRTWRTYGSLRVKDELQLAPGGSFTKVNGDNLQEITGGEVAIANLNTCNGPEFVLQLRFPLNHDDATSTRSPGDDLTCDNANLEGE</sequence>
<dbReference type="EMBL" id="OX465077">
    <property type="protein sequence ID" value="CAI9268071.1"/>
    <property type="molecule type" value="Genomic_DNA"/>
</dbReference>
<keyword evidence="2" id="KW-0732">Signal</keyword>
<accession>A0AA35V711</accession>
<organism evidence="3 4">
    <name type="scientific">Lactuca saligna</name>
    <name type="common">Willowleaf lettuce</name>
    <dbReference type="NCBI Taxonomy" id="75948"/>
    <lineage>
        <taxon>Eukaryota</taxon>
        <taxon>Viridiplantae</taxon>
        <taxon>Streptophyta</taxon>
        <taxon>Embryophyta</taxon>
        <taxon>Tracheophyta</taxon>
        <taxon>Spermatophyta</taxon>
        <taxon>Magnoliopsida</taxon>
        <taxon>eudicotyledons</taxon>
        <taxon>Gunneridae</taxon>
        <taxon>Pentapetalae</taxon>
        <taxon>asterids</taxon>
        <taxon>campanulids</taxon>
        <taxon>Asterales</taxon>
        <taxon>Asteraceae</taxon>
        <taxon>Cichorioideae</taxon>
        <taxon>Cichorieae</taxon>
        <taxon>Lactucinae</taxon>
        <taxon>Lactuca</taxon>
    </lineage>
</organism>